<dbReference type="OrthoDB" id="5297135at2"/>
<dbReference type="PIRSF" id="PIRSF001267">
    <property type="entry name" value="Pyrophosphatase_GppA_Ppx"/>
    <property type="match status" value="1"/>
</dbReference>
<dbReference type="Proteomes" id="UP000192907">
    <property type="component" value="Unassembled WGS sequence"/>
</dbReference>
<dbReference type="Gene3D" id="1.10.3210.10">
    <property type="entry name" value="Hypothetical protein af1432"/>
    <property type="match status" value="1"/>
</dbReference>
<dbReference type="SUPFAM" id="SSF53067">
    <property type="entry name" value="Actin-like ATPase domain"/>
    <property type="match status" value="2"/>
</dbReference>
<keyword evidence="1" id="KW-0378">Hydrolase</keyword>
<dbReference type="Pfam" id="PF02541">
    <property type="entry name" value="Ppx-GppA"/>
    <property type="match status" value="1"/>
</dbReference>
<dbReference type="RefSeq" id="WP_132314623.1">
    <property type="nucleotide sequence ID" value="NZ_FWZT01000001.1"/>
</dbReference>
<evidence type="ECO:0000313" key="4">
    <source>
        <dbReference type="EMBL" id="SME89336.1"/>
    </source>
</evidence>
<reference evidence="5" key="1">
    <citation type="submission" date="2017-04" db="EMBL/GenBank/DDBJ databases">
        <authorList>
            <person name="Varghese N."/>
            <person name="Submissions S."/>
        </authorList>
    </citation>
    <scope>NUCLEOTIDE SEQUENCE [LARGE SCALE GENOMIC DNA]</scope>
    <source>
        <strain evidence="5">RKEM611</strain>
    </source>
</reference>
<proteinExistence type="predicted"/>
<dbReference type="Pfam" id="PF21447">
    <property type="entry name" value="Ppx-GppA_III"/>
    <property type="match status" value="1"/>
</dbReference>
<dbReference type="InterPro" id="IPR048950">
    <property type="entry name" value="Ppx_GppA_C"/>
</dbReference>
<name>A0A1Y6B9X7_9BACT</name>
<sequence>MGTNSFHLLVARADQKGYLHVLDAHKESVRLGEALSEHGALPKAKLDEAVAALKRMKDIANKHQPVFRVMATQATRAAKNYQEILERIDRDVGLKVEIIDGLEEARLTYLGMQYCHESTSDVTLGLDIGGGSTEVVIGKGERILFMTSLKLGALTSTKRFFQMKDPSPAQIKNLKDYILTRLAPLGQDAKTYKITRAFATSGTAKAIGRLHHLETQGEALDQANGYKFLSEELGAVEQRLCDLASPTEIKSYYEIDSRRAEIILAGTLIFSKVTEIFGVPDWTVSTYGIREGIILDTYGRLNIQLNAESANQQWKSMESFAQRLHLDLDFANQLRGFSLEIFDQCLAAFPKSQLPSKIVQYRPLLEAAAYLNESGKFINFVSYHKHSYYLISQANLLGFSQEEKHVVALINRFARKKMASEQKADEYPYLKGKIDIVNFLSACIRVAKGINRSRSHKITETKINWAKGKASLELGYKKGSNVDAEIQALRKEEKSIARGWGVDVELKFSPRKAPKA</sequence>
<dbReference type="PANTHER" id="PTHR30005:SF0">
    <property type="entry name" value="RETROGRADE REGULATION PROTEIN 2"/>
    <property type="match status" value="1"/>
</dbReference>
<dbReference type="InterPro" id="IPR030673">
    <property type="entry name" value="PyroPPase_GppA_Ppx"/>
</dbReference>
<dbReference type="InterPro" id="IPR043129">
    <property type="entry name" value="ATPase_NBD"/>
</dbReference>
<protein>
    <submittedName>
        <fullName evidence="4">Exopolyphosphatase / guanosine-5'-triphosphate,3'-diphosphate pyrophosphatase</fullName>
    </submittedName>
</protein>
<dbReference type="GO" id="GO:0016462">
    <property type="term" value="F:pyrophosphatase activity"/>
    <property type="evidence" value="ECO:0007669"/>
    <property type="project" value="TreeGrafter"/>
</dbReference>
<evidence type="ECO:0000313" key="5">
    <source>
        <dbReference type="Proteomes" id="UP000192907"/>
    </source>
</evidence>
<dbReference type="EMBL" id="FWZT01000001">
    <property type="protein sequence ID" value="SME89336.1"/>
    <property type="molecule type" value="Genomic_DNA"/>
</dbReference>
<keyword evidence="5" id="KW-1185">Reference proteome</keyword>
<dbReference type="Gene3D" id="3.30.420.40">
    <property type="match status" value="1"/>
</dbReference>
<evidence type="ECO:0000259" key="2">
    <source>
        <dbReference type="Pfam" id="PF02541"/>
    </source>
</evidence>
<evidence type="ECO:0000259" key="3">
    <source>
        <dbReference type="Pfam" id="PF21447"/>
    </source>
</evidence>
<dbReference type="STRING" id="1513793.SAMN06296036_101252"/>
<dbReference type="PANTHER" id="PTHR30005">
    <property type="entry name" value="EXOPOLYPHOSPHATASE"/>
    <property type="match status" value="1"/>
</dbReference>
<dbReference type="InterPro" id="IPR050273">
    <property type="entry name" value="GppA/Ppx_hydrolase"/>
</dbReference>
<dbReference type="InterPro" id="IPR003695">
    <property type="entry name" value="Ppx_GppA_N"/>
</dbReference>
<gene>
    <name evidence="4" type="ORF">SAMN06296036_101252</name>
</gene>
<accession>A0A1Y6B9X7</accession>
<dbReference type="AlphaFoldDB" id="A0A1Y6B9X7"/>
<dbReference type="CDD" id="cd24006">
    <property type="entry name" value="ASKHA_NBD_PPX_GppA"/>
    <property type="match status" value="1"/>
</dbReference>
<evidence type="ECO:0000256" key="1">
    <source>
        <dbReference type="ARBA" id="ARBA00022801"/>
    </source>
</evidence>
<organism evidence="4 5">
    <name type="scientific">Pseudobacteriovorax antillogorgiicola</name>
    <dbReference type="NCBI Taxonomy" id="1513793"/>
    <lineage>
        <taxon>Bacteria</taxon>
        <taxon>Pseudomonadati</taxon>
        <taxon>Bdellovibrionota</taxon>
        <taxon>Oligoflexia</taxon>
        <taxon>Oligoflexales</taxon>
        <taxon>Pseudobacteriovoracaceae</taxon>
        <taxon>Pseudobacteriovorax</taxon>
    </lineage>
</organism>
<dbReference type="Gene3D" id="3.30.420.150">
    <property type="entry name" value="Exopolyphosphatase. Domain 2"/>
    <property type="match status" value="1"/>
</dbReference>
<feature type="domain" description="Ppx/GppA phosphatase C-terminal" evidence="3">
    <location>
        <begin position="315"/>
        <end position="483"/>
    </location>
</feature>
<feature type="domain" description="Ppx/GppA phosphatase N-terminal" evidence="2">
    <location>
        <begin position="10"/>
        <end position="297"/>
    </location>
</feature>
<dbReference type="SUPFAM" id="SSF109604">
    <property type="entry name" value="HD-domain/PDEase-like"/>
    <property type="match status" value="1"/>
</dbReference>